<dbReference type="PROSITE" id="PS51352">
    <property type="entry name" value="THIOREDOXIN_2"/>
    <property type="match status" value="1"/>
</dbReference>
<accession>A0A2X4HHV8</accession>
<name>A0A2X4HHV8_STRUB</name>
<dbReference type="AlphaFoldDB" id="A0A2X4HHV8"/>
<evidence type="ECO:0000313" key="2">
    <source>
        <dbReference type="Proteomes" id="UP000483839"/>
    </source>
</evidence>
<dbReference type="Proteomes" id="UP000483839">
    <property type="component" value="Unassembled WGS sequence"/>
</dbReference>
<proteinExistence type="predicted"/>
<dbReference type="CDD" id="cd02947">
    <property type="entry name" value="TRX_family"/>
    <property type="match status" value="1"/>
</dbReference>
<sequence>MDFQEAVSGFEEISISTLEQKLNSEDTIIVFFGRSTCPYCRRFAPKLAQVAQEKALQVYFIDTDNLVDFEDIQDFRYQYGIKTVPGLLVGNTGSVEVVCDSSLSPTEIATFILGGAEK</sequence>
<dbReference type="Pfam" id="PF20207">
    <property type="entry name" value="DUF6568"/>
    <property type="match status" value="1"/>
</dbReference>
<dbReference type="Gene3D" id="3.40.30.10">
    <property type="entry name" value="Glutaredoxin"/>
    <property type="match status" value="1"/>
</dbReference>
<dbReference type="InterPro" id="IPR046698">
    <property type="entry name" value="PedC-like"/>
</dbReference>
<gene>
    <name evidence="1" type="ORF">GKS16_02870</name>
</gene>
<dbReference type="SUPFAM" id="SSF52833">
    <property type="entry name" value="Thioredoxin-like"/>
    <property type="match status" value="1"/>
</dbReference>
<dbReference type="InterPro" id="IPR013766">
    <property type="entry name" value="Thioredoxin_domain"/>
</dbReference>
<protein>
    <submittedName>
        <fullName evidence="1">Redoxin domain-containing protein</fullName>
    </submittedName>
</protein>
<comment type="caution">
    <text evidence="1">The sequence shown here is derived from an EMBL/GenBank/DDBJ whole genome shotgun (WGS) entry which is preliminary data.</text>
</comment>
<evidence type="ECO:0000313" key="1">
    <source>
        <dbReference type="EMBL" id="MTD01228.1"/>
    </source>
</evidence>
<dbReference type="EMBL" id="WLXI01000027">
    <property type="protein sequence ID" value="MTD01228.1"/>
    <property type="molecule type" value="Genomic_DNA"/>
</dbReference>
<reference evidence="1 2" key="1">
    <citation type="submission" date="2019-11" db="EMBL/GenBank/DDBJ databases">
        <title>Streptococcus uberis isolated from clinical mastitis cases on a southeastern Queensland dairy.</title>
        <authorList>
            <person name="Workentine M.L."/>
            <person name="Price R."/>
            <person name="Olchowy T."/>
        </authorList>
    </citation>
    <scope>NUCLEOTIDE SEQUENCE [LARGE SCALE GENOMIC DNA]</scope>
    <source>
        <strain evidence="1 2">OLC4459-A17</strain>
    </source>
</reference>
<dbReference type="RefSeq" id="WP_046390171.1">
    <property type="nucleotide sequence ID" value="NZ_JADFAW010000003.1"/>
</dbReference>
<organism evidence="1 2">
    <name type="scientific">Streptococcus uberis</name>
    <dbReference type="NCBI Taxonomy" id="1349"/>
    <lineage>
        <taxon>Bacteria</taxon>
        <taxon>Bacillati</taxon>
        <taxon>Bacillota</taxon>
        <taxon>Bacilli</taxon>
        <taxon>Lactobacillales</taxon>
        <taxon>Streptococcaceae</taxon>
        <taxon>Streptococcus</taxon>
    </lineage>
</organism>
<dbReference type="InterPro" id="IPR036249">
    <property type="entry name" value="Thioredoxin-like_sf"/>
</dbReference>